<evidence type="ECO:0000256" key="1">
    <source>
        <dbReference type="SAM" id="MobiDB-lite"/>
    </source>
</evidence>
<proteinExistence type="predicted"/>
<sequence length="59" mass="6826">MTTFSFISSFGVINIIAVVTWTISLFFFFLIFYKTMQHKNQKNKNKKTATQVTPSEDKG</sequence>
<reference evidence="3" key="2">
    <citation type="journal article" date="2015" name="Fish Shellfish Immunol.">
        <title>Early steps in the European eel (Anguilla anguilla)-Vibrio vulnificus interaction in the gills: Role of the RtxA13 toxin.</title>
        <authorList>
            <person name="Callol A."/>
            <person name="Pajuelo D."/>
            <person name="Ebbesson L."/>
            <person name="Teles M."/>
            <person name="MacKenzie S."/>
            <person name="Amaro C."/>
        </authorList>
    </citation>
    <scope>NUCLEOTIDE SEQUENCE</scope>
</reference>
<protein>
    <submittedName>
        <fullName evidence="3">Uncharacterized protein</fullName>
    </submittedName>
</protein>
<keyword evidence="2" id="KW-0472">Membrane</keyword>
<reference evidence="3" key="1">
    <citation type="submission" date="2014-11" db="EMBL/GenBank/DDBJ databases">
        <authorList>
            <person name="Amaro Gonzalez C."/>
        </authorList>
    </citation>
    <scope>NUCLEOTIDE SEQUENCE</scope>
</reference>
<evidence type="ECO:0000256" key="2">
    <source>
        <dbReference type="SAM" id="Phobius"/>
    </source>
</evidence>
<accession>A0A0E9WTZ7</accession>
<evidence type="ECO:0000313" key="3">
    <source>
        <dbReference type="EMBL" id="JAH92958.1"/>
    </source>
</evidence>
<feature type="region of interest" description="Disordered" evidence="1">
    <location>
        <begin position="38"/>
        <end position="59"/>
    </location>
</feature>
<keyword evidence="2" id="KW-1133">Transmembrane helix</keyword>
<feature type="transmembrane region" description="Helical" evidence="2">
    <location>
        <begin position="6"/>
        <end position="33"/>
    </location>
</feature>
<name>A0A0E9WTZ7_ANGAN</name>
<keyword evidence="2" id="KW-0812">Transmembrane</keyword>
<dbReference type="EMBL" id="GBXM01015619">
    <property type="protein sequence ID" value="JAH92958.1"/>
    <property type="molecule type" value="Transcribed_RNA"/>
</dbReference>
<feature type="compositionally biased region" description="Basic residues" evidence="1">
    <location>
        <begin position="38"/>
        <end position="47"/>
    </location>
</feature>
<organism evidence="3">
    <name type="scientific">Anguilla anguilla</name>
    <name type="common">European freshwater eel</name>
    <name type="synonym">Muraena anguilla</name>
    <dbReference type="NCBI Taxonomy" id="7936"/>
    <lineage>
        <taxon>Eukaryota</taxon>
        <taxon>Metazoa</taxon>
        <taxon>Chordata</taxon>
        <taxon>Craniata</taxon>
        <taxon>Vertebrata</taxon>
        <taxon>Euteleostomi</taxon>
        <taxon>Actinopterygii</taxon>
        <taxon>Neopterygii</taxon>
        <taxon>Teleostei</taxon>
        <taxon>Anguilliformes</taxon>
        <taxon>Anguillidae</taxon>
        <taxon>Anguilla</taxon>
    </lineage>
</organism>
<dbReference type="AlphaFoldDB" id="A0A0E9WTZ7"/>